<evidence type="ECO:0000256" key="6">
    <source>
        <dbReference type="SAM" id="SignalP"/>
    </source>
</evidence>
<evidence type="ECO:0000256" key="3">
    <source>
        <dbReference type="ARBA" id="ARBA00023004"/>
    </source>
</evidence>
<evidence type="ECO:0000256" key="5">
    <source>
        <dbReference type="SAM" id="MobiDB-lite"/>
    </source>
</evidence>
<evidence type="ECO:0000259" key="7">
    <source>
        <dbReference type="PROSITE" id="PS51007"/>
    </source>
</evidence>
<dbReference type="GO" id="GO:0046872">
    <property type="term" value="F:metal ion binding"/>
    <property type="evidence" value="ECO:0007669"/>
    <property type="project" value="UniProtKB-KW"/>
</dbReference>
<name>A0A9P1D6E7_9DINO</name>
<dbReference type="InterPro" id="IPR009056">
    <property type="entry name" value="Cyt_c-like_dom"/>
</dbReference>
<dbReference type="EMBL" id="CAMXCT020003569">
    <property type="protein sequence ID" value="CAL1158513.1"/>
    <property type="molecule type" value="Genomic_DNA"/>
</dbReference>
<organism evidence="8">
    <name type="scientific">Cladocopium goreaui</name>
    <dbReference type="NCBI Taxonomy" id="2562237"/>
    <lineage>
        <taxon>Eukaryota</taxon>
        <taxon>Sar</taxon>
        <taxon>Alveolata</taxon>
        <taxon>Dinophyceae</taxon>
        <taxon>Suessiales</taxon>
        <taxon>Symbiodiniaceae</taxon>
        <taxon>Cladocopium</taxon>
    </lineage>
</organism>
<accession>A0A9P1D6E7</accession>
<feature type="compositionally biased region" description="Basic and acidic residues" evidence="5">
    <location>
        <begin position="115"/>
        <end position="127"/>
    </location>
</feature>
<feature type="domain" description="Cytochrome c" evidence="7">
    <location>
        <begin position="202"/>
        <end position="266"/>
    </location>
</feature>
<evidence type="ECO:0000256" key="2">
    <source>
        <dbReference type="ARBA" id="ARBA00022723"/>
    </source>
</evidence>
<evidence type="ECO:0000313" key="9">
    <source>
        <dbReference type="EMBL" id="CAL4792450.1"/>
    </source>
</evidence>
<dbReference type="GO" id="GO:0020037">
    <property type="term" value="F:heme binding"/>
    <property type="evidence" value="ECO:0007669"/>
    <property type="project" value="InterPro"/>
</dbReference>
<keyword evidence="2 4" id="KW-0479">Metal-binding</keyword>
<feature type="chain" id="PRO_5043271054" description="Cytochrome c domain-containing protein" evidence="6">
    <location>
        <begin position="16"/>
        <end position="270"/>
    </location>
</feature>
<dbReference type="Pfam" id="PF13442">
    <property type="entry name" value="Cytochrome_CBB3"/>
    <property type="match status" value="1"/>
</dbReference>
<dbReference type="PROSITE" id="PS51007">
    <property type="entry name" value="CYTC"/>
    <property type="match status" value="1"/>
</dbReference>
<proteinExistence type="predicted"/>
<comment type="caution">
    <text evidence="8">The sequence shown here is derived from an EMBL/GenBank/DDBJ whole genome shotgun (WGS) entry which is preliminary data.</text>
</comment>
<gene>
    <name evidence="8" type="ORF">C1SCF055_LOCUS30891</name>
</gene>
<dbReference type="SUPFAM" id="SSF46626">
    <property type="entry name" value="Cytochrome c"/>
    <property type="match status" value="1"/>
</dbReference>
<keyword evidence="3 4" id="KW-0408">Iron</keyword>
<dbReference type="GO" id="GO:0009055">
    <property type="term" value="F:electron transfer activity"/>
    <property type="evidence" value="ECO:0007669"/>
    <property type="project" value="InterPro"/>
</dbReference>
<feature type="signal peptide" evidence="6">
    <location>
        <begin position="1"/>
        <end position="15"/>
    </location>
</feature>
<evidence type="ECO:0000256" key="4">
    <source>
        <dbReference type="PROSITE-ProRule" id="PRU00433"/>
    </source>
</evidence>
<dbReference type="AlphaFoldDB" id="A0A9P1D6E7"/>
<keyword evidence="1 4" id="KW-0349">Heme</keyword>
<dbReference type="EMBL" id="CAMXCT030003569">
    <property type="protein sequence ID" value="CAL4792450.1"/>
    <property type="molecule type" value="Genomic_DNA"/>
</dbReference>
<evidence type="ECO:0000313" key="10">
    <source>
        <dbReference type="Proteomes" id="UP001152797"/>
    </source>
</evidence>
<feature type="region of interest" description="Disordered" evidence="5">
    <location>
        <begin position="109"/>
        <end position="130"/>
    </location>
</feature>
<reference evidence="9 10" key="2">
    <citation type="submission" date="2024-05" db="EMBL/GenBank/DDBJ databases">
        <authorList>
            <person name="Chen Y."/>
            <person name="Shah S."/>
            <person name="Dougan E. K."/>
            <person name="Thang M."/>
            <person name="Chan C."/>
        </authorList>
    </citation>
    <scope>NUCLEOTIDE SEQUENCE [LARGE SCALE GENOMIC DNA]</scope>
</reference>
<evidence type="ECO:0000256" key="1">
    <source>
        <dbReference type="ARBA" id="ARBA00022617"/>
    </source>
</evidence>
<keyword evidence="6" id="KW-0732">Signal</keyword>
<dbReference type="Proteomes" id="UP001152797">
    <property type="component" value="Unassembled WGS sequence"/>
</dbReference>
<sequence length="270" mass="29163">MAPLFALALIWPVAAENCVDSPEVGLLQTQVGLPQGLSSLDLARAKKIVPGPQFLAAHSGHSNELLNKHLLRISAGKAKRCEDFAHHELDGVLDIIAAKAHDVLQGIYETNQHPGGDETWRDPRGREGASLGDTAELDLLESKIPADLLDMAKLEKKCYDAAMAFTHSVPDKDKKEILINHLVPLLPVRPVHETNSLLQQGAALADGKKIFDSACANCHSGGVDALETFKDNVDIVTNGKGSMPASADKLSKKEIEEVAQYVMDQSEKGW</sequence>
<reference evidence="8" key="1">
    <citation type="submission" date="2022-10" db="EMBL/GenBank/DDBJ databases">
        <authorList>
            <person name="Chen Y."/>
            <person name="Dougan E. K."/>
            <person name="Chan C."/>
            <person name="Rhodes N."/>
            <person name="Thang M."/>
        </authorList>
    </citation>
    <scope>NUCLEOTIDE SEQUENCE</scope>
</reference>
<dbReference type="InterPro" id="IPR036909">
    <property type="entry name" value="Cyt_c-like_dom_sf"/>
</dbReference>
<dbReference type="OrthoDB" id="1930491at2759"/>
<dbReference type="Gene3D" id="1.10.760.10">
    <property type="entry name" value="Cytochrome c-like domain"/>
    <property type="match status" value="1"/>
</dbReference>
<keyword evidence="10" id="KW-1185">Reference proteome</keyword>
<protein>
    <recommendedName>
        <fullName evidence="7">Cytochrome c domain-containing protein</fullName>
    </recommendedName>
</protein>
<evidence type="ECO:0000313" key="8">
    <source>
        <dbReference type="EMBL" id="CAI4005138.1"/>
    </source>
</evidence>
<dbReference type="EMBL" id="CAMXCT010003569">
    <property type="protein sequence ID" value="CAI4005138.1"/>
    <property type="molecule type" value="Genomic_DNA"/>
</dbReference>